<organism evidence="1 2">
    <name type="scientific">Crotalaria pallida</name>
    <name type="common">Smooth rattlebox</name>
    <name type="synonym">Crotalaria striata</name>
    <dbReference type="NCBI Taxonomy" id="3830"/>
    <lineage>
        <taxon>Eukaryota</taxon>
        <taxon>Viridiplantae</taxon>
        <taxon>Streptophyta</taxon>
        <taxon>Embryophyta</taxon>
        <taxon>Tracheophyta</taxon>
        <taxon>Spermatophyta</taxon>
        <taxon>Magnoliopsida</taxon>
        <taxon>eudicotyledons</taxon>
        <taxon>Gunneridae</taxon>
        <taxon>Pentapetalae</taxon>
        <taxon>rosids</taxon>
        <taxon>fabids</taxon>
        <taxon>Fabales</taxon>
        <taxon>Fabaceae</taxon>
        <taxon>Papilionoideae</taxon>
        <taxon>50 kb inversion clade</taxon>
        <taxon>genistoids sensu lato</taxon>
        <taxon>core genistoids</taxon>
        <taxon>Crotalarieae</taxon>
        <taxon>Crotalaria</taxon>
    </lineage>
</organism>
<reference evidence="1 2" key="1">
    <citation type="submission" date="2024-01" db="EMBL/GenBank/DDBJ databases">
        <title>The genomes of 5 underutilized Papilionoideae crops provide insights into root nodulation and disease resistanc.</title>
        <authorList>
            <person name="Yuan L."/>
        </authorList>
    </citation>
    <scope>NUCLEOTIDE SEQUENCE [LARGE SCALE GENOMIC DNA]</scope>
    <source>
        <strain evidence="1">ZHUSHIDOU_FW_LH</strain>
        <tissue evidence="1">Leaf</tissue>
    </source>
</reference>
<accession>A0AAN9FEU7</accession>
<protein>
    <submittedName>
        <fullName evidence="1">Uncharacterized protein</fullName>
    </submittedName>
</protein>
<dbReference type="Proteomes" id="UP001372338">
    <property type="component" value="Unassembled WGS sequence"/>
</dbReference>
<dbReference type="EMBL" id="JAYWIO010000003">
    <property type="protein sequence ID" value="KAK7275187.1"/>
    <property type="molecule type" value="Genomic_DNA"/>
</dbReference>
<proteinExistence type="predicted"/>
<sequence length="197" mass="22762">MGPRGIGGNECKEIAFQRRNIVLRGPAPPADRHNGGKPHDHWKQALLKNDQILGGLEQEVWKGLEYVVKTQTLDRLQQCHVGEVTNVDDAKRMNAMFQKEDKIDSVVNKVKVGEMVVEIRVIEDPLESIGWETKHGMTVELHPQKGVKNGTALLQRKKTDRKLRIGESWTWRRMVVRRMLILSVENHWKKQRVVRRV</sequence>
<dbReference type="AlphaFoldDB" id="A0AAN9FEU7"/>
<comment type="caution">
    <text evidence="1">The sequence shown here is derived from an EMBL/GenBank/DDBJ whole genome shotgun (WGS) entry which is preliminary data.</text>
</comment>
<gene>
    <name evidence="1" type="ORF">RIF29_16296</name>
</gene>
<evidence type="ECO:0000313" key="2">
    <source>
        <dbReference type="Proteomes" id="UP001372338"/>
    </source>
</evidence>
<evidence type="ECO:0000313" key="1">
    <source>
        <dbReference type="EMBL" id="KAK7275187.1"/>
    </source>
</evidence>
<name>A0AAN9FEU7_CROPI</name>
<keyword evidence="2" id="KW-1185">Reference proteome</keyword>